<feature type="domain" description="HotDog ACOT-type" evidence="5">
    <location>
        <begin position="1"/>
        <end position="107"/>
    </location>
</feature>
<evidence type="ECO:0000256" key="1">
    <source>
        <dbReference type="ARBA" id="ARBA00010458"/>
    </source>
</evidence>
<organism evidence="6 7">
    <name type="scientific">Chloracidobacterium sp. N</name>
    <dbReference type="NCBI Taxonomy" id="2821540"/>
    <lineage>
        <taxon>Bacteria</taxon>
        <taxon>Pseudomonadati</taxon>
        <taxon>Acidobacteriota</taxon>
        <taxon>Terriglobia</taxon>
        <taxon>Terriglobales</taxon>
        <taxon>Acidobacteriaceae</taxon>
        <taxon>Chloracidobacterium</taxon>
        <taxon>Chloracidobacterium aggregatum</taxon>
    </lineage>
</organism>
<evidence type="ECO:0000313" key="6">
    <source>
        <dbReference type="EMBL" id="QUV95845.1"/>
    </source>
</evidence>
<dbReference type="PANTHER" id="PTHR11049:SF16">
    <property type="entry name" value="PROTEIN VDLD"/>
    <property type="match status" value="1"/>
</dbReference>
<reference evidence="6 7" key="1">
    <citation type="submission" date="2021-03" db="EMBL/GenBank/DDBJ databases">
        <title>Genomic and phenotypic characterization of Chloracidobacterium isolates provides evidence for multiple species.</title>
        <authorList>
            <person name="Saini M.K."/>
            <person name="Costas A.M.G."/>
            <person name="Tank M."/>
            <person name="Bryant D.A."/>
        </authorList>
    </citation>
    <scope>NUCLEOTIDE SEQUENCE [LARGE SCALE GENOMIC DNA]</scope>
    <source>
        <strain evidence="6 7">N</strain>
    </source>
</reference>
<comment type="similarity">
    <text evidence="1">Belongs to the acyl coenzyme A hydrolase family.</text>
</comment>
<accession>A0ABX8B4D0</accession>
<dbReference type="InterPro" id="IPR040170">
    <property type="entry name" value="Cytosol_ACT"/>
</dbReference>
<dbReference type="Gene3D" id="3.10.129.10">
    <property type="entry name" value="Hotdog Thioesterase"/>
    <property type="match status" value="1"/>
</dbReference>
<protein>
    <submittedName>
        <fullName evidence="6">Acyl-CoA thioesterase</fullName>
    </submittedName>
</protein>
<evidence type="ECO:0000256" key="3">
    <source>
        <dbReference type="PROSITE-ProRule" id="PRU01106"/>
    </source>
</evidence>
<dbReference type="Pfam" id="PF03061">
    <property type="entry name" value="4HBT"/>
    <property type="match status" value="1"/>
</dbReference>
<keyword evidence="2 3" id="KW-0378">Hydrolase</keyword>
<dbReference type="PANTHER" id="PTHR11049">
    <property type="entry name" value="ACYL COENZYME A THIOESTER HYDROLASE"/>
    <property type="match status" value="1"/>
</dbReference>
<dbReference type="InterPro" id="IPR006683">
    <property type="entry name" value="Thioestr_dom"/>
</dbReference>
<name>A0ABX8B4D0_9BACT</name>
<dbReference type="SUPFAM" id="SSF54637">
    <property type="entry name" value="Thioesterase/thiol ester dehydrase-isomerase"/>
    <property type="match status" value="1"/>
</dbReference>
<keyword evidence="7" id="KW-1185">Reference proteome</keyword>
<dbReference type="Proteomes" id="UP000677668">
    <property type="component" value="Chromosome 2"/>
</dbReference>
<sequence>MTVLMSPDMANFSGHVHGGAMLRLLDQVAYACASRYSGSYVVTVSVDQVVFREPVHVGELVTFRASVNYTGRTSMEIGIRVEAENIRERTSRHVMTCYFTMVAVDEQGHPRPIPPVPIETQDDRRRWAAAKLRRQYRKEIEQHSLEIRQHPQELMQEMLESHAVAQHAAERLGALPPEAPPLSSSAAPAETGS</sequence>
<dbReference type="PROSITE" id="PS51770">
    <property type="entry name" value="HOTDOG_ACOT"/>
    <property type="match status" value="1"/>
</dbReference>
<evidence type="ECO:0000313" key="7">
    <source>
        <dbReference type="Proteomes" id="UP000677668"/>
    </source>
</evidence>
<dbReference type="InterPro" id="IPR033120">
    <property type="entry name" value="HOTDOG_ACOT"/>
</dbReference>
<dbReference type="InterPro" id="IPR029069">
    <property type="entry name" value="HotDog_dom_sf"/>
</dbReference>
<feature type="region of interest" description="Disordered" evidence="4">
    <location>
        <begin position="170"/>
        <end position="193"/>
    </location>
</feature>
<evidence type="ECO:0000259" key="5">
    <source>
        <dbReference type="PROSITE" id="PS51770"/>
    </source>
</evidence>
<gene>
    <name evidence="6" type="ORF">J8C05_15265</name>
</gene>
<proteinExistence type="inferred from homology"/>
<dbReference type="CDD" id="cd03442">
    <property type="entry name" value="BFIT_BACH"/>
    <property type="match status" value="1"/>
</dbReference>
<evidence type="ECO:0000256" key="4">
    <source>
        <dbReference type="SAM" id="MobiDB-lite"/>
    </source>
</evidence>
<feature type="compositionally biased region" description="Low complexity" evidence="4">
    <location>
        <begin position="171"/>
        <end position="193"/>
    </location>
</feature>
<evidence type="ECO:0000256" key="2">
    <source>
        <dbReference type="ARBA" id="ARBA00022801"/>
    </source>
</evidence>
<dbReference type="EMBL" id="CP072643">
    <property type="protein sequence ID" value="QUV95845.1"/>
    <property type="molecule type" value="Genomic_DNA"/>
</dbReference>